<dbReference type="KEGG" id="fpl:Ferp_0177"/>
<dbReference type="Proteomes" id="UP000002613">
    <property type="component" value="Chromosome"/>
</dbReference>
<dbReference type="AlphaFoldDB" id="D3S1Q7"/>
<proteinExistence type="predicted"/>
<dbReference type="RefSeq" id="WP_012964711.1">
    <property type="nucleotide sequence ID" value="NC_013849.1"/>
</dbReference>
<dbReference type="PANTHER" id="PTHR11373">
    <property type="entry name" value="DEOXYNUCLEOSIDE TRIPHOSPHATE TRIPHOSPHOHYDROLASE"/>
    <property type="match status" value="1"/>
</dbReference>
<organism evidence="2 3">
    <name type="scientific">Ferroglobus placidus (strain DSM 10642 / AEDII12DO)</name>
    <dbReference type="NCBI Taxonomy" id="589924"/>
    <lineage>
        <taxon>Archaea</taxon>
        <taxon>Methanobacteriati</taxon>
        <taxon>Methanobacteriota</taxon>
        <taxon>Archaeoglobi</taxon>
        <taxon>Archaeoglobales</taxon>
        <taxon>Archaeoglobaceae</taxon>
        <taxon>Ferroglobus</taxon>
    </lineage>
</organism>
<dbReference type="InterPro" id="IPR050135">
    <property type="entry name" value="dGTPase-like"/>
</dbReference>
<dbReference type="Pfam" id="PF01966">
    <property type="entry name" value="HD"/>
    <property type="match status" value="1"/>
</dbReference>
<dbReference type="OrthoDB" id="8895at2157"/>
<keyword evidence="3" id="KW-1185">Reference proteome</keyword>
<reference evidence="3" key="1">
    <citation type="submission" date="2010-02" db="EMBL/GenBank/DDBJ databases">
        <title>Complete sequence of Ferroglobus placidus DSM 10642.</title>
        <authorList>
            <consortium name="US DOE Joint Genome Institute"/>
            <person name="Lucas S."/>
            <person name="Copeland A."/>
            <person name="Lapidus A."/>
            <person name="Cheng J.-F."/>
            <person name="Bruce D."/>
            <person name="Goodwin L."/>
            <person name="Pitluck S."/>
            <person name="Saunders E."/>
            <person name="Brettin T."/>
            <person name="Detter J.C."/>
            <person name="Han C."/>
            <person name="Tapia R."/>
            <person name="Larimer F."/>
            <person name="Land M."/>
            <person name="Hauser L."/>
            <person name="Kyrpides N."/>
            <person name="Ivanova N."/>
            <person name="Holmes D."/>
            <person name="Lovley D."/>
            <person name="Kyrpides N."/>
            <person name="Anderson I.J."/>
            <person name="Woyke T."/>
        </authorList>
    </citation>
    <scope>NUCLEOTIDE SEQUENCE [LARGE SCALE GENOMIC DNA]</scope>
    <source>
        <strain evidence="3">DSM 10642 / AEDII12DO</strain>
    </source>
</reference>
<dbReference type="GO" id="GO:0008832">
    <property type="term" value="F:dGTPase activity"/>
    <property type="evidence" value="ECO:0007669"/>
    <property type="project" value="TreeGrafter"/>
</dbReference>
<accession>D3S1Q7</accession>
<name>D3S1Q7_FERPA</name>
<dbReference type="GO" id="GO:0006203">
    <property type="term" value="P:dGTP catabolic process"/>
    <property type="evidence" value="ECO:0007669"/>
    <property type="project" value="TreeGrafter"/>
</dbReference>
<dbReference type="EMBL" id="CP001899">
    <property type="protein sequence ID" value="ADC64364.1"/>
    <property type="molecule type" value="Genomic_DNA"/>
</dbReference>
<gene>
    <name evidence="2" type="ordered locus">Ferp_0177</name>
</gene>
<evidence type="ECO:0000313" key="3">
    <source>
        <dbReference type="Proteomes" id="UP000002613"/>
    </source>
</evidence>
<dbReference type="InterPro" id="IPR006674">
    <property type="entry name" value="HD_domain"/>
</dbReference>
<dbReference type="CDD" id="cd00077">
    <property type="entry name" value="HDc"/>
    <property type="match status" value="1"/>
</dbReference>
<evidence type="ECO:0000313" key="2">
    <source>
        <dbReference type="EMBL" id="ADC64364.1"/>
    </source>
</evidence>
<dbReference type="InterPro" id="IPR045509">
    <property type="entry name" value="HD_assoc_2"/>
</dbReference>
<dbReference type="PANTHER" id="PTHR11373:SF4">
    <property type="entry name" value="DEOXYNUCLEOSIDE TRIPHOSPHATE TRIPHOSPHOHYDROLASE SAMHD1"/>
    <property type="match status" value="1"/>
</dbReference>
<dbReference type="HOGENOM" id="CLU_026821_3_1_2"/>
<sequence length="377" mass="44062">MKIVQDTIHGTIKLEEWQLEIIDTAAFQRLRRIKQLGFANLVYPGANHTRFEHSLGAMHLARKLVEDEEVVAAALLHDIGHTPFSHSGEKVIERYARRRHEDVKGIIKENFEEILDKYGIDVKKVVKKIKESPVSGDIDVDRMDYLVRDSYYTGVAYGVFDVQRLIEKMYFDGKRLVIEEGGIRAAESMLVSRFMMYSAVYYHHVCRIAKKMFEKALVWMIENDMLSIEELQKMDDYDVVALMRRSERFPKFVIQSLDRRDLFKRAVYVSLDKVGVNLKKVKPWRAEQIIAEECGIDENFVIVDIPEERSEEYGALVEMEGEVRRLDEVSKIVQTLKSLQSELLKFGVYTKKEYVDKVQKAAYDIFNIEKTRQKKLF</sequence>
<dbReference type="PROSITE" id="PS51831">
    <property type="entry name" value="HD"/>
    <property type="match status" value="1"/>
</dbReference>
<dbReference type="PaxDb" id="589924-Ferp_0177"/>
<reference evidence="2 3" key="2">
    <citation type="journal article" date="2011" name="Stand. Genomic Sci.">
        <title>Complete genome sequence of Ferroglobus placidus AEDII12DO.</title>
        <authorList>
            <person name="Anderson I."/>
            <person name="Risso C."/>
            <person name="Holmes D."/>
            <person name="Lucas S."/>
            <person name="Copeland A."/>
            <person name="Lapidus A."/>
            <person name="Cheng J.F."/>
            <person name="Bruce D."/>
            <person name="Goodwin L."/>
            <person name="Pitluck S."/>
            <person name="Saunders E."/>
            <person name="Brettin T."/>
            <person name="Detter J.C."/>
            <person name="Han C."/>
            <person name="Tapia R."/>
            <person name="Larimer F."/>
            <person name="Land M."/>
            <person name="Hauser L."/>
            <person name="Woyke T."/>
            <person name="Lovley D."/>
            <person name="Kyrpides N."/>
            <person name="Ivanova N."/>
        </authorList>
    </citation>
    <scope>NUCLEOTIDE SEQUENCE [LARGE SCALE GENOMIC DNA]</scope>
    <source>
        <strain evidence="3">DSM 10642 / AEDII12DO</strain>
    </source>
</reference>
<dbReference type="GeneID" id="8777671"/>
<dbReference type="eggNOG" id="arCOG04430">
    <property type="taxonomic scope" value="Archaea"/>
</dbReference>
<dbReference type="Gene3D" id="1.10.3210.10">
    <property type="entry name" value="Hypothetical protein af1432"/>
    <property type="match status" value="1"/>
</dbReference>
<feature type="domain" description="HD" evidence="1">
    <location>
        <begin position="50"/>
        <end position="146"/>
    </location>
</feature>
<protein>
    <submittedName>
        <fullName evidence="2">Metal dependent phosphohydrolase</fullName>
    </submittedName>
</protein>
<keyword evidence="2" id="KW-0378">Hydrolase</keyword>
<dbReference type="InterPro" id="IPR003607">
    <property type="entry name" value="HD/PDEase_dom"/>
</dbReference>
<dbReference type="Pfam" id="PF19276">
    <property type="entry name" value="HD_assoc_2"/>
    <property type="match status" value="1"/>
</dbReference>
<evidence type="ECO:0000259" key="1">
    <source>
        <dbReference type="PROSITE" id="PS51831"/>
    </source>
</evidence>
<dbReference type="SMART" id="SM00471">
    <property type="entry name" value="HDc"/>
    <property type="match status" value="1"/>
</dbReference>
<dbReference type="SUPFAM" id="SSF109604">
    <property type="entry name" value="HD-domain/PDEase-like"/>
    <property type="match status" value="1"/>
</dbReference>